<dbReference type="PANTHER" id="PTHR12726:SF0">
    <property type="entry name" value="CERAMIDE GLUCOSYLTRANSFERASE"/>
    <property type="match status" value="1"/>
</dbReference>
<evidence type="ECO:0008006" key="12">
    <source>
        <dbReference type="Google" id="ProtNLM"/>
    </source>
</evidence>
<protein>
    <recommendedName>
        <fullName evidence="12">Glycosyltransferase 2-like domain-containing protein</fullName>
    </recommendedName>
</protein>
<dbReference type="PANTHER" id="PTHR12726">
    <property type="entry name" value="CERAMIDE GLUCOSYLTRANSFERASE"/>
    <property type="match status" value="1"/>
</dbReference>
<keyword evidence="7 9" id="KW-1133">Transmembrane helix</keyword>
<feature type="transmembrane region" description="Helical" evidence="9">
    <location>
        <begin position="287"/>
        <end position="313"/>
    </location>
</feature>
<proteinExistence type="predicted"/>
<name>A0A2G6E3X5_9BACT</name>
<evidence type="ECO:0000256" key="5">
    <source>
        <dbReference type="ARBA" id="ARBA00022679"/>
    </source>
</evidence>
<evidence type="ECO:0000256" key="4">
    <source>
        <dbReference type="ARBA" id="ARBA00022676"/>
    </source>
</evidence>
<sequence>MKRRHRMGERLIICLPDVIVLLAASSIILSVKYYRVLFKRSALKKYKQQYSPRMSIFIPCKGSDQQFERNIQHFLRAGYQKAKVFFIVESRKDEAYALIRQQIKRCPNAYLVVAGRSKYCGQKNYNLLQGINASEEQDEVYVFLDAHTIISARQVQELILPLSDANVTAAVGFRWNILQEKTFGERLHAFMVALQWGAIHCFWLNPVWGGATAIKREHFEKMGVRDYWAKTVVDDMTLQQMIQKQGRKAVFVPSCVMETDHTIKDVKSAVQWFKRQTLYVKFYLRPLWLGMLALLLYAAVHVVGLPFLLAYAAIYPSKKLAFFAGMKATFTLLTMLFALLLKRPGDEKNSALFWFVFSPLYLLLSAWAGFLGLFTRVIGWKDIAYRLDYHGIVKEIQRDRSYAV</sequence>
<dbReference type="Gene3D" id="3.90.550.10">
    <property type="entry name" value="Spore Coat Polysaccharide Biosynthesis Protein SpsA, Chain A"/>
    <property type="match status" value="1"/>
</dbReference>
<reference evidence="10 11" key="1">
    <citation type="submission" date="2017-10" db="EMBL/GenBank/DDBJ databases">
        <title>Novel microbial diversity and functional potential in the marine mammal oral microbiome.</title>
        <authorList>
            <person name="Dudek N.K."/>
            <person name="Sun C.L."/>
            <person name="Burstein D."/>
            <person name="Kantor R.S."/>
            <person name="Aliaga Goltsman D.S."/>
            <person name="Bik E.M."/>
            <person name="Thomas B.C."/>
            <person name="Banfield J.F."/>
            <person name="Relman D.A."/>
        </authorList>
    </citation>
    <scope>NUCLEOTIDE SEQUENCE [LARGE SCALE GENOMIC DNA]</scope>
    <source>
        <strain evidence="10">DOLZORAL124_49_17</strain>
    </source>
</reference>
<comment type="caution">
    <text evidence="10">The sequence shown here is derived from an EMBL/GenBank/DDBJ whole genome shotgun (WGS) entry which is preliminary data.</text>
</comment>
<comment type="pathway">
    <text evidence="3">Sphingolipid metabolism.</text>
</comment>
<evidence type="ECO:0000256" key="3">
    <source>
        <dbReference type="ARBA" id="ARBA00004991"/>
    </source>
</evidence>
<keyword evidence="8 9" id="KW-0472">Membrane</keyword>
<dbReference type="Proteomes" id="UP000229740">
    <property type="component" value="Unassembled WGS sequence"/>
</dbReference>
<dbReference type="SUPFAM" id="SSF53448">
    <property type="entry name" value="Nucleotide-diphospho-sugar transferases"/>
    <property type="match status" value="1"/>
</dbReference>
<evidence type="ECO:0000313" key="11">
    <source>
        <dbReference type="Proteomes" id="UP000229740"/>
    </source>
</evidence>
<evidence type="ECO:0000256" key="2">
    <source>
        <dbReference type="ARBA" id="ARBA00004760"/>
    </source>
</evidence>
<evidence type="ECO:0000256" key="7">
    <source>
        <dbReference type="ARBA" id="ARBA00022989"/>
    </source>
</evidence>
<evidence type="ECO:0000256" key="6">
    <source>
        <dbReference type="ARBA" id="ARBA00022692"/>
    </source>
</evidence>
<keyword evidence="6 9" id="KW-0812">Transmembrane</keyword>
<dbReference type="Pfam" id="PF13641">
    <property type="entry name" value="Glyco_tranf_2_3"/>
    <property type="match status" value="1"/>
</dbReference>
<evidence type="ECO:0000256" key="1">
    <source>
        <dbReference type="ARBA" id="ARBA00004141"/>
    </source>
</evidence>
<dbReference type="GO" id="GO:0006679">
    <property type="term" value="P:glucosylceramide biosynthetic process"/>
    <property type="evidence" value="ECO:0007669"/>
    <property type="project" value="TreeGrafter"/>
</dbReference>
<evidence type="ECO:0000256" key="9">
    <source>
        <dbReference type="SAM" id="Phobius"/>
    </source>
</evidence>
<keyword evidence="4" id="KW-0328">Glycosyltransferase</keyword>
<dbReference type="InterPro" id="IPR025993">
    <property type="entry name" value="Ceramide_glucosylTrfase"/>
</dbReference>
<evidence type="ECO:0000256" key="8">
    <source>
        <dbReference type="ARBA" id="ARBA00023136"/>
    </source>
</evidence>
<accession>A0A2G6E3X5</accession>
<evidence type="ECO:0000313" key="10">
    <source>
        <dbReference type="EMBL" id="PID56779.1"/>
    </source>
</evidence>
<feature type="transmembrane region" description="Helical" evidence="9">
    <location>
        <begin position="320"/>
        <end position="340"/>
    </location>
</feature>
<dbReference type="EMBL" id="PDPS01000031">
    <property type="protein sequence ID" value="PID56779.1"/>
    <property type="molecule type" value="Genomic_DNA"/>
</dbReference>
<dbReference type="InterPro" id="IPR029044">
    <property type="entry name" value="Nucleotide-diphossugar_trans"/>
</dbReference>
<comment type="subcellular location">
    <subcellularLocation>
        <location evidence="1">Membrane</location>
        <topology evidence="1">Multi-pass membrane protein</topology>
    </subcellularLocation>
</comment>
<organism evidence="10 11">
    <name type="scientific">candidate division KSB3 bacterium</name>
    <dbReference type="NCBI Taxonomy" id="2044937"/>
    <lineage>
        <taxon>Bacteria</taxon>
        <taxon>candidate division KSB3</taxon>
    </lineage>
</organism>
<dbReference type="AlphaFoldDB" id="A0A2G6E3X5"/>
<feature type="transmembrane region" description="Helical" evidence="9">
    <location>
        <begin position="352"/>
        <end position="374"/>
    </location>
</feature>
<gene>
    <name evidence="10" type="ORF">CSB45_10080</name>
</gene>
<dbReference type="GO" id="GO:0008120">
    <property type="term" value="F:ceramide glucosyltransferase activity"/>
    <property type="evidence" value="ECO:0007669"/>
    <property type="project" value="TreeGrafter"/>
</dbReference>
<comment type="pathway">
    <text evidence="2">Lipid metabolism; sphingolipid metabolism.</text>
</comment>
<keyword evidence="5" id="KW-0808">Transferase</keyword>
<dbReference type="GO" id="GO:0016020">
    <property type="term" value="C:membrane"/>
    <property type="evidence" value="ECO:0007669"/>
    <property type="project" value="UniProtKB-SubCell"/>
</dbReference>